<dbReference type="InterPro" id="IPR025371">
    <property type="entry name" value="BT_3044-like_C"/>
</dbReference>
<gene>
    <name evidence="4" type="ORF">FHW36_1133</name>
</gene>
<reference evidence="4 5" key="1">
    <citation type="submission" date="2019-06" db="EMBL/GenBank/DDBJ databases">
        <title>Sorghum-associated microbial communities from plants grown in Nebraska, USA.</title>
        <authorList>
            <person name="Schachtman D."/>
        </authorList>
    </citation>
    <scope>NUCLEOTIDE SEQUENCE [LARGE SCALE GENOMIC DNA]</scope>
    <source>
        <strain evidence="4 5">1209</strain>
    </source>
</reference>
<evidence type="ECO:0000313" key="5">
    <source>
        <dbReference type="Proteomes" id="UP000320811"/>
    </source>
</evidence>
<feature type="domain" description="BT-3044-like C-terminal" evidence="2">
    <location>
        <begin position="208"/>
        <end position="273"/>
    </location>
</feature>
<evidence type="ECO:0000259" key="3">
    <source>
        <dbReference type="Pfam" id="PF22243"/>
    </source>
</evidence>
<accession>A0A561P3Q7</accession>
<feature type="signal peptide" evidence="1">
    <location>
        <begin position="1"/>
        <end position="23"/>
    </location>
</feature>
<dbReference type="OrthoDB" id="760804at2"/>
<feature type="domain" description="DUF5018" evidence="3">
    <location>
        <begin position="37"/>
        <end position="151"/>
    </location>
</feature>
<dbReference type="EMBL" id="VIWO01000013">
    <property type="protein sequence ID" value="TWF32750.1"/>
    <property type="molecule type" value="Genomic_DNA"/>
</dbReference>
<organism evidence="4 5">
    <name type="scientific">Chitinophaga polysaccharea</name>
    <dbReference type="NCBI Taxonomy" id="1293035"/>
    <lineage>
        <taxon>Bacteria</taxon>
        <taxon>Pseudomonadati</taxon>
        <taxon>Bacteroidota</taxon>
        <taxon>Chitinophagia</taxon>
        <taxon>Chitinophagales</taxon>
        <taxon>Chitinophagaceae</taxon>
        <taxon>Chitinophaga</taxon>
    </lineage>
</organism>
<dbReference type="Pfam" id="PF14274">
    <property type="entry name" value="BT_3044-like_C"/>
    <property type="match status" value="1"/>
</dbReference>
<evidence type="ECO:0000259" key="2">
    <source>
        <dbReference type="Pfam" id="PF14274"/>
    </source>
</evidence>
<dbReference type="PROSITE" id="PS51257">
    <property type="entry name" value="PROKAR_LIPOPROTEIN"/>
    <property type="match status" value="1"/>
</dbReference>
<evidence type="ECO:0000313" key="4">
    <source>
        <dbReference type="EMBL" id="TWF32750.1"/>
    </source>
</evidence>
<dbReference type="RefSeq" id="WP_145674471.1">
    <property type="nucleotide sequence ID" value="NZ_VIWO01000013.1"/>
</dbReference>
<dbReference type="Proteomes" id="UP000320811">
    <property type="component" value="Unassembled WGS sequence"/>
</dbReference>
<comment type="caution">
    <text evidence="4">The sequence shown here is derived from an EMBL/GenBank/DDBJ whole genome shotgun (WGS) entry which is preliminary data.</text>
</comment>
<proteinExistence type="predicted"/>
<keyword evidence="5" id="KW-1185">Reference proteome</keyword>
<protein>
    <submittedName>
        <fullName evidence="4">Uncharacterized protein DUF4361</fullName>
    </submittedName>
</protein>
<sequence length="278" mass="30448">MKNKYINLIIVALSSLALVSCLKKDLPQMTNSGLNDISDFNLYYKYVDTIVDNKGTPQENTRIQVETVQLSRTKTISNDTVYVTPGFPAGFPRNEKPKVTLGKIWGYANIPEAAIIAPVGTSPALGKPGDFTKPAEYEVTAANGNKKKWVVVVSPLPVVNAWEGTYLESGTLNHASAGLQTCPVGFTQDLITVSATKLKATAGFWYFNNSGITYFINVNADNTVTISSDPDAVVAIQQEATPASTYDPVNKRFTLYYYYYSGGNPANWRKFNTVLTLK</sequence>
<feature type="chain" id="PRO_5022094754" evidence="1">
    <location>
        <begin position="24"/>
        <end position="278"/>
    </location>
</feature>
<dbReference type="AlphaFoldDB" id="A0A561P3Q7"/>
<evidence type="ECO:0000256" key="1">
    <source>
        <dbReference type="SAM" id="SignalP"/>
    </source>
</evidence>
<keyword evidence="1" id="KW-0732">Signal</keyword>
<dbReference type="Pfam" id="PF22243">
    <property type="entry name" value="DUF5018-rel"/>
    <property type="match status" value="1"/>
</dbReference>
<name>A0A561P3Q7_9BACT</name>
<dbReference type="InterPro" id="IPR054460">
    <property type="entry name" value="DUF5018-rel"/>
</dbReference>
<dbReference type="Gene3D" id="2.60.40.4120">
    <property type="match status" value="1"/>
</dbReference>